<dbReference type="SUPFAM" id="SSF49452">
    <property type="entry name" value="Starch-binding domain-like"/>
    <property type="match status" value="1"/>
</dbReference>
<evidence type="ECO:0000259" key="2">
    <source>
        <dbReference type="Pfam" id="PF00686"/>
    </source>
</evidence>
<organism evidence="3 4">
    <name type="scientific">Cyanidioschyzon merolae (strain NIES-3377 / 10D)</name>
    <name type="common">Unicellular red alga</name>
    <dbReference type="NCBI Taxonomy" id="280699"/>
    <lineage>
        <taxon>Eukaryota</taxon>
        <taxon>Rhodophyta</taxon>
        <taxon>Bangiophyceae</taxon>
        <taxon>Cyanidiales</taxon>
        <taxon>Cyanidiaceae</taxon>
        <taxon>Cyanidioschyzon</taxon>
    </lineage>
</organism>
<dbReference type="Gramene" id="CMF167CT">
    <property type="protein sequence ID" value="CMF167CT"/>
    <property type="gene ID" value="CMF167C"/>
</dbReference>
<evidence type="ECO:0000313" key="3">
    <source>
        <dbReference type="EMBL" id="BAM79521.1"/>
    </source>
</evidence>
<feature type="region of interest" description="Disordered" evidence="1">
    <location>
        <begin position="192"/>
        <end position="225"/>
    </location>
</feature>
<keyword evidence="4" id="KW-1185">Reference proteome</keyword>
<protein>
    <recommendedName>
        <fullName evidence="2">CBM20 domain-containing protein</fullName>
    </recommendedName>
</protein>
<reference evidence="3 4" key="1">
    <citation type="journal article" date="2004" name="Nature">
        <title>Genome sequence of the ultrasmall unicellular red alga Cyanidioschyzon merolae 10D.</title>
        <authorList>
            <person name="Matsuzaki M."/>
            <person name="Misumi O."/>
            <person name="Shin-i T."/>
            <person name="Maruyama S."/>
            <person name="Takahara M."/>
            <person name="Miyagishima S."/>
            <person name="Mori T."/>
            <person name="Nishida K."/>
            <person name="Yagisawa F."/>
            <person name="Nishida K."/>
            <person name="Yoshida Y."/>
            <person name="Nishimura Y."/>
            <person name="Nakao S."/>
            <person name="Kobayashi T."/>
            <person name="Momoyama Y."/>
            <person name="Higashiyama T."/>
            <person name="Minoda A."/>
            <person name="Sano M."/>
            <person name="Nomoto H."/>
            <person name="Oishi K."/>
            <person name="Hayashi H."/>
            <person name="Ohta F."/>
            <person name="Nishizaka S."/>
            <person name="Haga S."/>
            <person name="Miura S."/>
            <person name="Morishita T."/>
            <person name="Kabeya Y."/>
            <person name="Terasawa K."/>
            <person name="Suzuki Y."/>
            <person name="Ishii Y."/>
            <person name="Asakawa S."/>
            <person name="Takano H."/>
            <person name="Ohta N."/>
            <person name="Kuroiwa H."/>
            <person name="Tanaka K."/>
            <person name="Shimizu N."/>
            <person name="Sugano S."/>
            <person name="Sato N."/>
            <person name="Nozaki H."/>
            <person name="Ogasawara N."/>
            <person name="Kohara Y."/>
            <person name="Kuroiwa T."/>
        </authorList>
    </citation>
    <scope>NUCLEOTIDE SEQUENCE [LARGE SCALE GENOMIC DNA]</scope>
    <source>
        <strain evidence="3 4">10D</strain>
    </source>
</reference>
<dbReference type="InterPro" id="IPR002044">
    <property type="entry name" value="CBM20"/>
</dbReference>
<dbReference type="AlphaFoldDB" id="M1UPX2"/>
<dbReference type="Gene3D" id="2.60.40.10">
    <property type="entry name" value="Immunoglobulins"/>
    <property type="match status" value="1"/>
</dbReference>
<dbReference type="KEGG" id="cme:CYME_CMF167C"/>
<dbReference type="Pfam" id="PF00686">
    <property type="entry name" value="CBM_20"/>
    <property type="match status" value="1"/>
</dbReference>
<sequence length="774" mass="84947">MATAAPPFHYGTRVFLDCTDLSAHKLEWEQRLSCRVSERRLSPRDAVWNLTPASESLKRPDEGQVPSGSLELERLIQARVPSVGFLARDPEAVSTLRLTALEVPNCFQGTASNWKLARLAALENRYASIWQSVSSQFLPKRSTYFAPALVLQLDVLPGASALRPRLQTRSQKEHIEAALASKQCSMSAHTVHPRLDVRLRTPPASRVTPSPKAEAEPLPSLTRTECDTRVAATDNNNNNSSSSSASVLHAGGVHDSASPFLESTSSASVLRAGGAHHSAAPFLEKAAHMPASSVLAQQTDTAVAERTSSPGHVCIHFAVQCDDSVLQQMEAAANHLSLCMTGNMMELGSWNLNVARKLEFSVQRRTFYLTVALFSTGALTSESIRYVYFFLDDRLGDRRATRVIFEVPAYSVQRTGAASITTAESILRHSSTDNAWLDAFRPRVRSVSRSSASKPVRVHDYIEAVQDAFTLIKLRVHIERPVAPAQPEHLIKKVYATGDVYQLGLWTQPGLVALQRAASEPDTWELSIVRPPWDDVEYIYAIESEAEDAIQYEHRPTRFRRLCDETTCLNHTMVCEDIVSPPSTATTPTLISLSVNPAVLVGPFLSATQLQTTLVSLVAASTDRSLGLVIVFLPHERVHCTNPAEREQLQVSATRLGIRLLLVPLPSNRLLMTAEWPDDGSLAAETGTDQGALLKAVATAEAVLQRGSAVYFTSAGSYRVLATVLAVLSQRAVSTDREAPRERLYEMLECIRRETGLIGLPNYALWRLLLNVAP</sequence>
<accession>M1UPX2</accession>
<dbReference type="EMBL" id="AP006488">
    <property type="protein sequence ID" value="BAM79521.1"/>
    <property type="molecule type" value="Genomic_DNA"/>
</dbReference>
<dbReference type="InterPro" id="IPR013784">
    <property type="entry name" value="Carb-bd-like_fold"/>
</dbReference>
<reference evidence="3 4" key="2">
    <citation type="journal article" date="2007" name="BMC Biol.">
        <title>A 100%-complete sequence reveals unusually simple genomic features in the hot-spring red alga Cyanidioschyzon merolae.</title>
        <authorList>
            <person name="Nozaki H."/>
            <person name="Takano H."/>
            <person name="Misumi O."/>
            <person name="Terasawa K."/>
            <person name="Matsuzaki M."/>
            <person name="Maruyama S."/>
            <person name="Nishida K."/>
            <person name="Yagisawa F."/>
            <person name="Yoshida Y."/>
            <person name="Fujiwara T."/>
            <person name="Takio S."/>
            <person name="Tamura K."/>
            <person name="Chung S.J."/>
            <person name="Nakamura S."/>
            <person name="Kuroiwa H."/>
            <person name="Tanaka K."/>
            <person name="Sato N."/>
            <person name="Kuroiwa T."/>
        </authorList>
    </citation>
    <scope>NUCLEOTIDE SEQUENCE [LARGE SCALE GENOMIC DNA]</scope>
    <source>
        <strain evidence="3 4">10D</strain>
    </source>
</reference>
<feature type="domain" description="CBM20" evidence="2">
    <location>
        <begin position="492"/>
        <end position="558"/>
    </location>
</feature>
<dbReference type="GeneID" id="16992972"/>
<dbReference type="InterPro" id="IPR013783">
    <property type="entry name" value="Ig-like_fold"/>
</dbReference>
<name>M1UPX2_CYAM1</name>
<gene>
    <name evidence="3" type="ORF">CYME_CMF167C</name>
</gene>
<dbReference type="HOGENOM" id="CLU_361457_0_0_1"/>
<evidence type="ECO:0000256" key="1">
    <source>
        <dbReference type="SAM" id="MobiDB-lite"/>
    </source>
</evidence>
<dbReference type="OrthoDB" id="10589757at2759"/>
<dbReference type="GO" id="GO:2001070">
    <property type="term" value="F:starch binding"/>
    <property type="evidence" value="ECO:0007669"/>
    <property type="project" value="InterPro"/>
</dbReference>
<evidence type="ECO:0000313" key="4">
    <source>
        <dbReference type="Proteomes" id="UP000007014"/>
    </source>
</evidence>
<dbReference type="RefSeq" id="XP_005535807.1">
    <property type="nucleotide sequence ID" value="XM_005535750.1"/>
</dbReference>
<dbReference type="Proteomes" id="UP000007014">
    <property type="component" value="Chromosome 6"/>
</dbReference>
<proteinExistence type="predicted"/>